<sequence>MDSRFGHNPNGHTPKGLALLCMPRVDPRPGRAQAWKADKGSRRSTSSPNSLFTGCQSPAGARVKEYDCWRSKKLCRFCLRVELRFNKSGHDSDVSTMGEIIAGMCGKGTEQRLLGAELYGARGPARGRARVVRIQKPRESAVSSVPRLELHCNP</sequence>
<name>A0A498MIS1_LABRO</name>
<accession>A0A498MIS1</accession>
<evidence type="ECO:0000313" key="2">
    <source>
        <dbReference type="EMBL" id="RXN21209.1"/>
    </source>
</evidence>
<reference evidence="2 3" key="1">
    <citation type="submission" date="2018-03" db="EMBL/GenBank/DDBJ databases">
        <title>Draft genome sequence of Rohu Carp (Labeo rohita).</title>
        <authorList>
            <person name="Das P."/>
            <person name="Kushwaha B."/>
            <person name="Joshi C.G."/>
            <person name="Kumar D."/>
            <person name="Nagpure N.S."/>
            <person name="Sahoo L."/>
            <person name="Das S.P."/>
            <person name="Bit A."/>
            <person name="Patnaik S."/>
            <person name="Meher P.K."/>
            <person name="Jayasankar P."/>
            <person name="Koringa P.G."/>
            <person name="Patel N.V."/>
            <person name="Hinsu A.T."/>
            <person name="Kumar R."/>
            <person name="Pandey M."/>
            <person name="Agarwal S."/>
            <person name="Srivastava S."/>
            <person name="Singh M."/>
            <person name="Iquebal M.A."/>
            <person name="Jaiswal S."/>
            <person name="Angadi U.B."/>
            <person name="Kumar N."/>
            <person name="Raza M."/>
            <person name="Shah T.M."/>
            <person name="Rai A."/>
            <person name="Jena J.K."/>
        </authorList>
    </citation>
    <scope>NUCLEOTIDE SEQUENCE [LARGE SCALE GENOMIC DNA]</scope>
    <source>
        <strain evidence="2">DASCIFA01</strain>
        <tissue evidence="2">Testis</tissue>
    </source>
</reference>
<keyword evidence="3" id="KW-1185">Reference proteome</keyword>
<comment type="caution">
    <text evidence="2">The sequence shown here is derived from an EMBL/GenBank/DDBJ whole genome shotgun (WGS) entry which is preliminary data.</text>
</comment>
<organism evidence="2 3">
    <name type="scientific">Labeo rohita</name>
    <name type="common">Indian major carp</name>
    <name type="synonym">Cyprinus rohita</name>
    <dbReference type="NCBI Taxonomy" id="84645"/>
    <lineage>
        <taxon>Eukaryota</taxon>
        <taxon>Metazoa</taxon>
        <taxon>Chordata</taxon>
        <taxon>Craniata</taxon>
        <taxon>Vertebrata</taxon>
        <taxon>Euteleostomi</taxon>
        <taxon>Actinopterygii</taxon>
        <taxon>Neopterygii</taxon>
        <taxon>Teleostei</taxon>
        <taxon>Ostariophysi</taxon>
        <taxon>Cypriniformes</taxon>
        <taxon>Cyprinidae</taxon>
        <taxon>Labeoninae</taxon>
        <taxon>Labeonini</taxon>
        <taxon>Labeo</taxon>
    </lineage>
</organism>
<protein>
    <submittedName>
        <fullName evidence="2">Uncharacterized protein</fullName>
    </submittedName>
</protein>
<gene>
    <name evidence="2" type="ORF">ROHU_024386</name>
</gene>
<dbReference type="AlphaFoldDB" id="A0A498MIS1"/>
<dbReference type="Proteomes" id="UP000290572">
    <property type="component" value="Unassembled WGS sequence"/>
</dbReference>
<evidence type="ECO:0000256" key="1">
    <source>
        <dbReference type="SAM" id="MobiDB-lite"/>
    </source>
</evidence>
<feature type="region of interest" description="Disordered" evidence="1">
    <location>
        <begin position="29"/>
        <end position="54"/>
    </location>
</feature>
<evidence type="ECO:0000313" key="3">
    <source>
        <dbReference type="Proteomes" id="UP000290572"/>
    </source>
</evidence>
<feature type="compositionally biased region" description="Polar residues" evidence="1">
    <location>
        <begin position="43"/>
        <end position="54"/>
    </location>
</feature>
<dbReference type="EMBL" id="QBIY01012619">
    <property type="protein sequence ID" value="RXN21209.1"/>
    <property type="molecule type" value="Genomic_DNA"/>
</dbReference>
<proteinExistence type="predicted"/>